<keyword evidence="3" id="KW-0813">Transport</keyword>
<evidence type="ECO:0000256" key="1">
    <source>
        <dbReference type="ARBA" id="ARBA00004651"/>
    </source>
</evidence>
<dbReference type="SUPFAM" id="SSF103473">
    <property type="entry name" value="MFS general substrate transporter"/>
    <property type="match status" value="1"/>
</dbReference>
<dbReference type="GO" id="GO:1990961">
    <property type="term" value="P:xenobiotic detoxification by transmembrane export across the plasma membrane"/>
    <property type="evidence" value="ECO:0007669"/>
    <property type="project" value="InterPro"/>
</dbReference>
<comment type="subcellular location">
    <subcellularLocation>
        <location evidence="1">Cell membrane</location>
        <topology evidence="1">Multi-pass membrane protein</topology>
    </subcellularLocation>
</comment>
<dbReference type="AlphaFoldDB" id="A0A4Q9JW29"/>
<dbReference type="GO" id="GO:0042910">
    <property type="term" value="F:xenobiotic transmembrane transporter activity"/>
    <property type="evidence" value="ECO:0007669"/>
    <property type="project" value="InterPro"/>
</dbReference>
<dbReference type="NCBIfam" id="TIGR00710">
    <property type="entry name" value="efflux_Bcr_CflA"/>
    <property type="match status" value="1"/>
</dbReference>
<evidence type="ECO:0000313" key="10">
    <source>
        <dbReference type="EMBL" id="TBR81946.1"/>
    </source>
</evidence>
<dbReference type="Gene3D" id="1.20.1720.10">
    <property type="entry name" value="Multidrug resistance protein D"/>
    <property type="match status" value="1"/>
</dbReference>
<dbReference type="EMBL" id="QPGR01000002">
    <property type="protein sequence ID" value="TBR81946.1"/>
    <property type="molecule type" value="Genomic_DNA"/>
</dbReference>
<keyword evidence="4" id="KW-1003">Cell membrane</keyword>
<dbReference type="InterPro" id="IPR011701">
    <property type="entry name" value="MFS"/>
</dbReference>
<gene>
    <name evidence="10" type="ORF">DU473_01285</name>
</gene>
<keyword evidence="5 8" id="KW-0812">Transmembrane</keyword>
<comment type="caution">
    <text evidence="10">The sequence shown here is derived from an EMBL/GenBank/DDBJ whole genome shotgun (WGS) entry which is preliminary data.</text>
</comment>
<feature type="transmembrane region" description="Helical" evidence="8">
    <location>
        <begin position="110"/>
        <end position="127"/>
    </location>
</feature>
<dbReference type="InterPro" id="IPR020846">
    <property type="entry name" value="MFS_dom"/>
</dbReference>
<dbReference type="OrthoDB" id="9814303at2"/>
<reference evidence="10 11" key="1">
    <citation type="submission" date="2018-07" db="EMBL/GenBank/DDBJ databases">
        <title>Campylobacter zealandensis sp. nov., isolated from birds and water in New Zealand.</title>
        <authorList>
            <person name="Wilkinson D.A."/>
            <person name="Biggs P.J."/>
            <person name="French N.P."/>
            <person name="Midwinter A.C."/>
        </authorList>
    </citation>
    <scope>NUCLEOTIDE SEQUENCE [LARGE SCALE GENOMIC DNA]</scope>
    <source>
        <strain evidence="10 11">B423b</strain>
    </source>
</reference>
<dbReference type="GO" id="GO:0005886">
    <property type="term" value="C:plasma membrane"/>
    <property type="evidence" value="ECO:0007669"/>
    <property type="project" value="UniProtKB-SubCell"/>
</dbReference>
<dbReference type="InterPro" id="IPR036259">
    <property type="entry name" value="MFS_trans_sf"/>
</dbReference>
<name>A0A4Q9JW29_9BACT</name>
<keyword evidence="11" id="KW-1185">Reference proteome</keyword>
<feature type="transmembrane region" description="Helical" evidence="8">
    <location>
        <begin position="12"/>
        <end position="29"/>
    </location>
</feature>
<evidence type="ECO:0000256" key="7">
    <source>
        <dbReference type="ARBA" id="ARBA00023136"/>
    </source>
</evidence>
<dbReference type="PANTHER" id="PTHR23502">
    <property type="entry name" value="MAJOR FACILITATOR SUPERFAMILY"/>
    <property type="match status" value="1"/>
</dbReference>
<evidence type="ECO:0000256" key="3">
    <source>
        <dbReference type="ARBA" id="ARBA00022448"/>
    </source>
</evidence>
<feature type="transmembrane region" description="Helical" evidence="8">
    <location>
        <begin position="139"/>
        <end position="161"/>
    </location>
</feature>
<dbReference type="Proteomes" id="UP000292583">
    <property type="component" value="Unassembled WGS sequence"/>
</dbReference>
<feature type="transmembrane region" description="Helical" evidence="8">
    <location>
        <begin position="374"/>
        <end position="394"/>
    </location>
</feature>
<comment type="similarity">
    <text evidence="2">Belongs to the major facilitator superfamily. Bcr/CmlA family.</text>
</comment>
<evidence type="ECO:0000256" key="2">
    <source>
        <dbReference type="ARBA" id="ARBA00006236"/>
    </source>
</evidence>
<keyword evidence="7 8" id="KW-0472">Membrane</keyword>
<feature type="transmembrane region" description="Helical" evidence="8">
    <location>
        <begin position="285"/>
        <end position="304"/>
    </location>
</feature>
<feature type="transmembrane region" description="Helical" evidence="8">
    <location>
        <begin position="310"/>
        <end position="328"/>
    </location>
</feature>
<evidence type="ECO:0000259" key="9">
    <source>
        <dbReference type="PROSITE" id="PS50850"/>
    </source>
</evidence>
<feature type="domain" description="Major facilitator superfamily (MFS) profile" evidence="9">
    <location>
        <begin position="15"/>
        <end position="398"/>
    </location>
</feature>
<feature type="transmembrane region" description="Helical" evidence="8">
    <location>
        <begin position="167"/>
        <end position="189"/>
    </location>
</feature>
<dbReference type="FunFam" id="1.20.1720.10:FF:000005">
    <property type="entry name" value="Bcr/CflA family efflux transporter"/>
    <property type="match status" value="1"/>
</dbReference>
<accession>A0A4Q9JW29</accession>
<evidence type="ECO:0000256" key="4">
    <source>
        <dbReference type="ARBA" id="ARBA00022475"/>
    </source>
</evidence>
<protein>
    <submittedName>
        <fullName evidence="10">MFS transporter</fullName>
    </submittedName>
</protein>
<evidence type="ECO:0000256" key="5">
    <source>
        <dbReference type="ARBA" id="ARBA00022692"/>
    </source>
</evidence>
<organism evidence="10 11">
    <name type="scientific">Campylobacter novaezeelandiae</name>
    <dbReference type="NCBI Taxonomy" id="2267891"/>
    <lineage>
        <taxon>Bacteria</taxon>
        <taxon>Pseudomonadati</taxon>
        <taxon>Campylobacterota</taxon>
        <taxon>Epsilonproteobacteria</taxon>
        <taxon>Campylobacterales</taxon>
        <taxon>Campylobacteraceae</taxon>
        <taxon>Campylobacter</taxon>
    </lineage>
</organism>
<evidence type="ECO:0000313" key="11">
    <source>
        <dbReference type="Proteomes" id="UP000292583"/>
    </source>
</evidence>
<dbReference type="Pfam" id="PF07690">
    <property type="entry name" value="MFS_1"/>
    <property type="match status" value="1"/>
</dbReference>
<proteinExistence type="inferred from homology"/>
<dbReference type="InterPro" id="IPR004812">
    <property type="entry name" value="Efflux_drug-R_Bcr/CmlA"/>
</dbReference>
<evidence type="ECO:0000256" key="8">
    <source>
        <dbReference type="SAM" id="Phobius"/>
    </source>
</evidence>
<evidence type="ECO:0000256" key="6">
    <source>
        <dbReference type="ARBA" id="ARBA00022989"/>
    </source>
</evidence>
<feature type="transmembrane region" description="Helical" evidence="8">
    <location>
        <begin position="82"/>
        <end position="104"/>
    </location>
</feature>
<feature type="transmembrane region" description="Helical" evidence="8">
    <location>
        <begin position="49"/>
        <end position="70"/>
    </location>
</feature>
<feature type="transmembrane region" description="Helical" evidence="8">
    <location>
        <begin position="219"/>
        <end position="243"/>
    </location>
</feature>
<dbReference type="CDD" id="cd17320">
    <property type="entry name" value="MFS_MdfA_MDR_like"/>
    <property type="match status" value="1"/>
</dbReference>
<sequence length="406" mass="44877">MQKLVPIKGFKKFKLIVILALMSSIAPLSTDMYLPALTHVEESFKTSTFLTQLSLASFFIAFSLGQLIYGPLSDIFGRKKPALFGILLFMISSFACVMVDNIFLFILLRFFQALGGCAGIVIARAIVNDLFEIKEATGIFALMMVFSSLAPMLSPTFGGMLLNYFSWHSIFVTLFVLGIILFLMILFGLKESANLTQSQKFSFKQTLNVYGIVLKDKIFLTYILSAALALSAMFAYITGSSFVFTKIFDLSEQKFAILFGINAFGFVLCANINAKLVLKYNSEKILSYALFLMFIATLILFLSAFLNPNFYLFEVLIFISIASLGFIAPNTTTLAMARFKQCSGTASAILGTTQFALAGFISFFVGIINANTPIVLALLMCMCVFLANAVYFAIKLKNFLVTKILN</sequence>
<dbReference type="PROSITE" id="PS50850">
    <property type="entry name" value="MFS"/>
    <property type="match status" value="1"/>
</dbReference>
<keyword evidence="6 8" id="KW-1133">Transmembrane helix</keyword>
<dbReference type="PANTHER" id="PTHR23502:SF132">
    <property type="entry name" value="POLYAMINE TRANSPORTER 2-RELATED"/>
    <property type="match status" value="1"/>
</dbReference>
<feature type="transmembrane region" description="Helical" evidence="8">
    <location>
        <begin position="255"/>
        <end position="273"/>
    </location>
</feature>
<feature type="transmembrane region" description="Helical" evidence="8">
    <location>
        <begin position="348"/>
        <end position="368"/>
    </location>
</feature>
<dbReference type="RefSeq" id="WP_131164060.1">
    <property type="nucleotide sequence ID" value="NZ_CP076657.1"/>
</dbReference>